<dbReference type="Pfam" id="PF04107">
    <property type="entry name" value="GCS2"/>
    <property type="match status" value="1"/>
</dbReference>
<comment type="caution">
    <text evidence="6">The sequence shown here is derived from an EMBL/GenBank/DDBJ whole genome shotgun (WGS) entry which is preliminary data.</text>
</comment>
<protein>
    <recommendedName>
        <fullName evidence="5">Glutamate--cysteine ligase</fullName>
        <ecNumber evidence="5">6.3.2.2</ecNumber>
    </recommendedName>
</protein>
<sequence>MGSTPPNCIVLAIGFSYSRLAGIRARPEPVSLTIPIMVTPRISYAHLLAKPNPKHVESLLKFFESGRAQRGTGGFGVEIEHLPVHNGSDTAVSYYEPNGIETLLKRLAPYYDEEKEYWENGHLVGLGRPGVSVSLEPGGQVETSIGILKKPSDLITLYTKFRREVDPILEDLDFRLVNYGYQPKSSFADVPVNPKDRYDAMTDYLGRVGQFGPCMMRCSASTQVSIDFVDEHDAIEKMRLGTVIGPILAYFFRNTPYFEGEPNPWPLLRQRMWDYLDFQRTNVIPGLFDPRFGWEDYAIDVLSTPLMFADLTHTPEAVASGASPKELHRPAFRENAGDVYPDRELNPYEINHIISTHFNDVRLKNFVELRHWDSLPIERAERLTEIVSSLFYVPENRERLESYFDGITEEEVYEAKANIQAHGRQASPYGQPLEFWKEFLGLEGLLADIPGDPNHPDVFQE</sequence>
<dbReference type="AlphaFoldDB" id="A0A2N5IQR2"/>
<comment type="catalytic activity">
    <reaction evidence="4 5">
        <text>L-cysteine + L-glutamate + ATP = gamma-L-glutamyl-L-cysteine + ADP + phosphate + H(+)</text>
        <dbReference type="Rhea" id="RHEA:13285"/>
        <dbReference type="ChEBI" id="CHEBI:15378"/>
        <dbReference type="ChEBI" id="CHEBI:29985"/>
        <dbReference type="ChEBI" id="CHEBI:30616"/>
        <dbReference type="ChEBI" id="CHEBI:35235"/>
        <dbReference type="ChEBI" id="CHEBI:43474"/>
        <dbReference type="ChEBI" id="CHEBI:58173"/>
        <dbReference type="ChEBI" id="CHEBI:456216"/>
        <dbReference type="EC" id="6.3.2.2"/>
    </reaction>
</comment>
<dbReference type="Proteomes" id="UP000234855">
    <property type="component" value="Unassembled WGS sequence"/>
</dbReference>
<dbReference type="InterPro" id="IPR035434">
    <property type="entry name" value="GCL_bact_plant"/>
</dbReference>
<evidence type="ECO:0000256" key="3">
    <source>
        <dbReference type="ARBA" id="ARBA00022840"/>
    </source>
</evidence>
<dbReference type="PIRSF" id="PIRSF017901">
    <property type="entry name" value="GCL"/>
    <property type="match status" value="1"/>
</dbReference>
<dbReference type="GO" id="GO:0006750">
    <property type="term" value="P:glutathione biosynthetic process"/>
    <property type="evidence" value="ECO:0007669"/>
    <property type="project" value="UniProtKB-UniRule"/>
</dbReference>
<gene>
    <name evidence="6" type="ORF">Tam1G_1552</name>
</gene>
<dbReference type="InterPro" id="IPR006336">
    <property type="entry name" value="GCS2"/>
</dbReference>
<dbReference type="SUPFAM" id="SSF55931">
    <property type="entry name" value="Glutamine synthetase/guanido kinase"/>
    <property type="match status" value="1"/>
</dbReference>
<dbReference type="PANTHER" id="PTHR34378">
    <property type="entry name" value="GLUTAMATE--CYSTEINE LIGASE, CHLOROPLASTIC"/>
    <property type="match status" value="1"/>
</dbReference>
<keyword evidence="1 5" id="KW-0436">Ligase</keyword>
<dbReference type="PANTHER" id="PTHR34378:SF1">
    <property type="entry name" value="GLUTAMATE--CYSTEINE LIGASE, CHLOROPLASTIC"/>
    <property type="match status" value="1"/>
</dbReference>
<comment type="similarity">
    <text evidence="5">Belongs to the glutamate--cysteine ligase type 2 family. EgtA subfamily.</text>
</comment>
<dbReference type="GO" id="GO:0005524">
    <property type="term" value="F:ATP binding"/>
    <property type="evidence" value="ECO:0007669"/>
    <property type="project" value="UniProtKB-UniRule"/>
</dbReference>
<organism evidence="6 7">
    <name type="scientific">Bifidobacterium imperatoris</name>
    <dbReference type="NCBI Taxonomy" id="2020965"/>
    <lineage>
        <taxon>Bacteria</taxon>
        <taxon>Bacillati</taxon>
        <taxon>Actinomycetota</taxon>
        <taxon>Actinomycetes</taxon>
        <taxon>Bifidobacteriales</taxon>
        <taxon>Bifidobacteriaceae</taxon>
        <taxon>Bifidobacterium</taxon>
    </lineage>
</organism>
<dbReference type="GO" id="GO:0004357">
    <property type="term" value="F:glutamate-cysteine ligase activity"/>
    <property type="evidence" value="ECO:0007669"/>
    <property type="project" value="UniProtKB-UniRule"/>
</dbReference>
<dbReference type="EC" id="6.3.2.2" evidence="5"/>
<keyword evidence="3 5" id="KW-0067">ATP-binding</keyword>
<comment type="function">
    <text evidence="5">Catalyzes the synthesis of gamma-glutamylcysteine (gamma-GC).</text>
</comment>
<proteinExistence type="inferred from homology"/>
<evidence type="ECO:0000313" key="7">
    <source>
        <dbReference type="Proteomes" id="UP000234855"/>
    </source>
</evidence>
<dbReference type="InterPro" id="IPR014746">
    <property type="entry name" value="Gln_synth/guanido_kin_cat_dom"/>
</dbReference>
<name>A0A2N5IQR2_9BIFI</name>
<dbReference type="Gene3D" id="3.30.590.20">
    <property type="match status" value="1"/>
</dbReference>
<keyword evidence="2 5" id="KW-0547">Nucleotide-binding</keyword>
<evidence type="ECO:0000313" key="6">
    <source>
        <dbReference type="EMBL" id="PLS24289.1"/>
    </source>
</evidence>
<evidence type="ECO:0000256" key="4">
    <source>
        <dbReference type="ARBA" id="ARBA00048819"/>
    </source>
</evidence>
<dbReference type="EMBL" id="NMWV01000023">
    <property type="protein sequence ID" value="PLS24289.1"/>
    <property type="molecule type" value="Genomic_DNA"/>
</dbReference>
<evidence type="ECO:0000256" key="1">
    <source>
        <dbReference type="ARBA" id="ARBA00022598"/>
    </source>
</evidence>
<reference evidence="6 7" key="1">
    <citation type="submission" date="2017-07" db="EMBL/GenBank/DDBJ databases">
        <title>Bifidobacterium novel species.</title>
        <authorList>
            <person name="Lugli G.A."/>
            <person name="Milani C."/>
            <person name="Duranti S."/>
            <person name="Mangifesta M."/>
        </authorList>
    </citation>
    <scope>NUCLEOTIDE SEQUENCE [LARGE SCALE GENOMIC DNA]</scope>
    <source>
        <strain evidence="6 7">45</strain>
    </source>
</reference>
<accession>A0A2N5IQR2</accession>
<evidence type="ECO:0000256" key="5">
    <source>
        <dbReference type="PIRNR" id="PIRNR017901"/>
    </source>
</evidence>
<evidence type="ECO:0000256" key="2">
    <source>
        <dbReference type="ARBA" id="ARBA00022741"/>
    </source>
</evidence>